<keyword evidence="4" id="KW-1185">Reference proteome</keyword>
<feature type="domain" description="Thioredoxin-like fold" evidence="2">
    <location>
        <begin position="33"/>
        <end position="221"/>
    </location>
</feature>
<dbReference type="InterPro" id="IPR012336">
    <property type="entry name" value="Thioredoxin-like_fold"/>
</dbReference>
<gene>
    <name evidence="3" type="ORF">GRI44_07345</name>
</gene>
<evidence type="ECO:0000259" key="2">
    <source>
        <dbReference type="Pfam" id="PF13462"/>
    </source>
</evidence>
<accession>A0A6L7GEP1</accession>
<dbReference type="Gene3D" id="3.40.30.10">
    <property type="entry name" value="Glutaredoxin"/>
    <property type="match status" value="1"/>
</dbReference>
<dbReference type="Gene3D" id="1.10.40.110">
    <property type="match status" value="1"/>
</dbReference>
<organism evidence="3 4">
    <name type="scientific">Allopontixanthobacter confluentis</name>
    <dbReference type="NCBI Taxonomy" id="1849021"/>
    <lineage>
        <taxon>Bacteria</taxon>
        <taxon>Pseudomonadati</taxon>
        <taxon>Pseudomonadota</taxon>
        <taxon>Alphaproteobacteria</taxon>
        <taxon>Sphingomonadales</taxon>
        <taxon>Erythrobacteraceae</taxon>
        <taxon>Allopontixanthobacter</taxon>
    </lineage>
</organism>
<dbReference type="Proteomes" id="UP000473531">
    <property type="component" value="Unassembled WGS sequence"/>
</dbReference>
<dbReference type="AlphaFoldDB" id="A0A6L7GEP1"/>
<proteinExistence type="predicted"/>
<feature type="chain" id="PRO_5026944647" evidence="1">
    <location>
        <begin position="21"/>
        <end position="227"/>
    </location>
</feature>
<keyword evidence="1" id="KW-0732">Signal</keyword>
<name>A0A6L7GEP1_9SPHN</name>
<feature type="signal peptide" evidence="1">
    <location>
        <begin position="1"/>
        <end position="20"/>
    </location>
</feature>
<dbReference type="EMBL" id="WTYU01000001">
    <property type="protein sequence ID" value="MXP14562.1"/>
    <property type="molecule type" value="Genomic_DNA"/>
</dbReference>
<comment type="caution">
    <text evidence="3">The sequence shown here is derived from an EMBL/GenBank/DDBJ whole genome shotgun (WGS) entry which is preliminary data.</text>
</comment>
<dbReference type="SUPFAM" id="SSF52833">
    <property type="entry name" value="Thioredoxin-like"/>
    <property type="match status" value="1"/>
</dbReference>
<sequence length="227" mass="24939">MLKKFATVAALGFIAVVAPANTSNWNTAVVEADGGHRFGNPDAKLQLIEFVSYTCPHCAHFSKDGDGALQLAFVGPGKITRDIRHIVRDPVDLTAAMLANCGAPAKFLQNHNAFMLSQDKWLPLMSKASPAQIQRWTTGDYAARRRSIASDFGFYAIMERRGYRRTDTDRCLADDKMATRLTENTQKSYARYNLSGTPSFAINGVTLAGTHGWSALEPQLKARLVSK</sequence>
<dbReference type="InterPro" id="IPR036249">
    <property type="entry name" value="Thioredoxin-like_sf"/>
</dbReference>
<evidence type="ECO:0000313" key="4">
    <source>
        <dbReference type="Proteomes" id="UP000473531"/>
    </source>
</evidence>
<evidence type="ECO:0000313" key="3">
    <source>
        <dbReference type="EMBL" id="MXP14562.1"/>
    </source>
</evidence>
<dbReference type="RefSeq" id="WP_160600762.1">
    <property type="nucleotide sequence ID" value="NZ_WTYU01000001.1"/>
</dbReference>
<dbReference type="Pfam" id="PF13462">
    <property type="entry name" value="Thioredoxin_4"/>
    <property type="match status" value="1"/>
</dbReference>
<reference evidence="3 4" key="1">
    <citation type="submission" date="2019-12" db="EMBL/GenBank/DDBJ databases">
        <title>Genomic-based taxomic classification of the family Erythrobacteraceae.</title>
        <authorList>
            <person name="Xu L."/>
        </authorList>
    </citation>
    <scope>NUCLEOTIDE SEQUENCE [LARGE SCALE GENOMIC DNA]</scope>
    <source>
        <strain evidence="3 4">KCTC 52259</strain>
    </source>
</reference>
<evidence type="ECO:0000256" key="1">
    <source>
        <dbReference type="SAM" id="SignalP"/>
    </source>
</evidence>
<dbReference type="OrthoDB" id="8478320at2"/>
<protein>
    <submittedName>
        <fullName evidence="3">Thioredoxin domain-containing protein</fullName>
    </submittedName>
</protein>